<accession>A0A8S5RF34</accession>
<name>A0A8S5RF34_9VIRU</name>
<dbReference type="EMBL" id="BK059101">
    <property type="protein sequence ID" value="DAE29998.1"/>
    <property type="molecule type" value="Genomic_DNA"/>
</dbReference>
<organism evidence="1">
    <name type="scientific">virus sp. ctE0n6</name>
    <dbReference type="NCBI Taxonomy" id="2827985"/>
    <lineage>
        <taxon>Viruses</taxon>
    </lineage>
</organism>
<sequence>MLRLVESYVPAIILIFIESYSNSSSSFTVHVKVPYCPL</sequence>
<proteinExistence type="predicted"/>
<reference evidence="1" key="1">
    <citation type="journal article" date="2021" name="Proc. Natl. Acad. Sci. U.S.A.">
        <title>A Catalog of Tens of Thousands of Viruses from Human Metagenomes Reveals Hidden Associations with Chronic Diseases.</title>
        <authorList>
            <person name="Tisza M.J."/>
            <person name="Buck C.B."/>
        </authorList>
    </citation>
    <scope>NUCLEOTIDE SEQUENCE</scope>
    <source>
        <strain evidence="1">CtE0n6</strain>
    </source>
</reference>
<evidence type="ECO:0000313" key="1">
    <source>
        <dbReference type="EMBL" id="DAE29998.1"/>
    </source>
</evidence>
<protein>
    <submittedName>
        <fullName evidence="1">Uncharacterized protein</fullName>
    </submittedName>
</protein>